<dbReference type="Proteomes" id="UP001428341">
    <property type="component" value="Unassembled WGS sequence"/>
</dbReference>
<comment type="caution">
    <text evidence="1">The sequence shown here is derived from an EMBL/GenBank/DDBJ whole genome shotgun (WGS) entry which is preliminary data.</text>
</comment>
<reference evidence="1 2" key="1">
    <citation type="submission" date="2024-05" db="EMBL/GenBank/DDBJ databases">
        <title>Haplotype-resolved chromosome-level genome assembly of Huyou (Citrus changshanensis).</title>
        <authorList>
            <person name="Miao C."/>
            <person name="Chen W."/>
            <person name="Wu Y."/>
            <person name="Wang L."/>
            <person name="Zhao S."/>
            <person name="Grierson D."/>
            <person name="Xu C."/>
            <person name="Chen K."/>
        </authorList>
    </citation>
    <scope>NUCLEOTIDE SEQUENCE [LARGE SCALE GENOMIC DNA]</scope>
    <source>
        <strain evidence="1">01-14</strain>
        <tissue evidence="1">Leaf</tissue>
    </source>
</reference>
<dbReference type="AlphaFoldDB" id="A0AAP0MG25"/>
<evidence type="ECO:0000313" key="1">
    <source>
        <dbReference type="EMBL" id="KAK9209760.1"/>
    </source>
</evidence>
<dbReference type="EMBL" id="JBCGBO010000004">
    <property type="protein sequence ID" value="KAK9209760.1"/>
    <property type="molecule type" value="Genomic_DNA"/>
</dbReference>
<accession>A0AAP0MG25</accession>
<gene>
    <name evidence="1" type="ORF">WN944_002128</name>
</gene>
<protein>
    <submittedName>
        <fullName evidence="1">Uncharacterized protein</fullName>
    </submittedName>
</protein>
<organism evidence="1 2">
    <name type="scientific">Citrus x changshan-huyou</name>
    <dbReference type="NCBI Taxonomy" id="2935761"/>
    <lineage>
        <taxon>Eukaryota</taxon>
        <taxon>Viridiplantae</taxon>
        <taxon>Streptophyta</taxon>
        <taxon>Embryophyta</taxon>
        <taxon>Tracheophyta</taxon>
        <taxon>Spermatophyta</taxon>
        <taxon>Magnoliopsida</taxon>
        <taxon>eudicotyledons</taxon>
        <taxon>Gunneridae</taxon>
        <taxon>Pentapetalae</taxon>
        <taxon>rosids</taxon>
        <taxon>malvids</taxon>
        <taxon>Sapindales</taxon>
        <taxon>Rutaceae</taxon>
        <taxon>Aurantioideae</taxon>
        <taxon>Citrus</taxon>
    </lineage>
</organism>
<sequence>MQIVVQILVMVRLWKKPRRAPKSSPRFNPESVFQLQNFADRFGAHRAREEGFKHRDFYVVRPTSPTSTPPSFPGLRIPLSKPPRLQMLTLDFQGVNKPLQQEIIPNLLTQVYPNTYNHSK</sequence>
<proteinExistence type="predicted"/>
<keyword evidence="2" id="KW-1185">Reference proteome</keyword>
<name>A0AAP0MG25_9ROSI</name>
<evidence type="ECO:0000313" key="2">
    <source>
        <dbReference type="Proteomes" id="UP001428341"/>
    </source>
</evidence>